<dbReference type="GO" id="GO:0003723">
    <property type="term" value="F:RNA binding"/>
    <property type="evidence" value="ECO:0007669"/>
    <property type="project" value="TreeGrafter"/>
</dbReference>
<dbReference type="InterPro" id="IPR002738">
    <property type="entry name" value="RNase_P_p30"/>
</dbReference>
<dbReference type="OrthoDB" id="17948at2759"/>
<name>A0A077WXT1_9FUNG</name>
<dbReference type="PANTHER" id="PTHR13031">
    <property type="entry name" value="RIBONUCLEASE P SUBUNIT P30"/>
    <property type="match status" value="1"/>
</dbReference>
<protein>
    <submittedName>
        <fullName evidence="4">Uncharacterized protein</fullName>
    </submittedName>
</protein>
<dbReference type="Gene3D" id="3.20.20.140">
    <property type="entry name" value="Metal-dependent hydrolases"/>
    <property type="match status" value="1"/>
</dbReference>
<evidence type="ECO:0000256" key="3">
    <source>
        <dbReference type="ARBA" id="ARBA00022694"/>
    </source>
</evidence>
<organism evidence="4">
    <name type="scientific">Lichtheimia ramosa</name>
    <dbReference type="NCBI Taxonomy" id="688394"/>
    <lineage>
        <taxon>Eukaryota</taxon>
        <taxon>Fungi</taxon>
        <taxon>Fungi incertae sedis</taxon>
        <taxon>Mucoromycota</taxon>
        <taxon>Mucoromycotina</taxon>
        <taxon>Mucoromycetes</taxon>
        <taxon>Mucorales</taxon>
        <taxon>Lichtheimiaceae</taxon>
        <taxon>Lichtheimia</taxon>
    </lineage>
</organism>
<evidence type="ECO:0000256" key="1">
    <source>
        <dbReference type="ARBA" id="ARBA00004123"/>
    </source>
</evidence>
<dbReference type="PANTHER" id="PTHR13031:SF0">
    <property type="entry name" value="RIBONUCLEASE P PROTEIN SUBUNIT P30"/>
    <property type="match status" value="1"/>
</dbReference>
<gene>
    <name evidence="4" type="ORF">LRAMOSA04190</name>
</gene>
<dbReference type="EMBL" id="LK023357">
    <property type="protein sequence ID" value="CDS11994.1"/>
    <property type="molecule type" value="Genomic_DNA"/>
</dbReference>
<comment type="subcellular location">
    <subcellularLocation>
        <location evidence="1">Nucleus</location>
    </subcellularLocation>
</comment>
<evidence type="ECO:0000256" key="2">
    <source>
        <dbReference type="ARBA" id="ARBA00007331"/>
    </source>
</evidence>
<keyword evidence="3" id="KW-0819">tRNA processing</keyword>
<proteinExistence type="inferred from homology"/>
<dbReference type="Pfam" id="PF01876">
    <property type="entry name" value="RNase_P_p30"/>
    <property type="match status" value="1"/>
</dbReference>
<dbReference type="AlphaFoldDB" id="A0A077WXT1"/>
<comment type="similarity">
    <text evidence="2">Belongs to the eukaryotic/archaeal RNase P protein component 3 family.</text>
</comment>
<accession>A0A077WXT1</accession>
<evidence type="ECO:0000313" key="4">
    <source>
        <dbReference type="EMBL" id="CDS11994.1"/>
    </source>
</evidence>
<dbReference type="InterPro" id="IPR016195">
    <property type="entry name" value="Pol/histidinol_Pase-like"/>
</dbReference>
<dbReference type="GO" id="GO:0005655">
    <property type="term" value="C:nucleolar ribonuclease P complex"/>
    <property type="evidence" value="ECO:0007669"/>
    <property type="project" value="TreeGrafter"/>
</dbReference>
<reference evidence="4" key="1">
    <citation type="journal article" date="2014" name="Genome Announc.">
        <title>De novo whole-genome sequence and genome annotation of Lichtheimia ramosa.</title>
        <authorList>
            <person name="Linde J."/>
            <person name="Schwartze V."/>
            <person name="Binder U."/>
            <person name="Lass-Florl C."/>
            <person name="Voigt K."/>
            <person name="Horn F."/>
        </authorList>
    </citation>
    <scope>NUCLEOTIDE SEQUENCE</scope>
    <source>
        <strain evidence="4">JMRC FSU:6197</strain>
    </source>
</reference>
<dbReference type="SUPFAM" id="SSF89550">
    <property type="entry name" value="PHP domain-like"/>
    <property type="match status" value="1"/>
</dbReference>
<sequence length="241" mass="27416">MYFDFNLPYTKNDAKNPNRLRLILARYSELAESVVALNYTTDQCTPEQTLTIQPISTSDINHPVVQLTRLTLEVDEPVSKEDIVALRSKYQLIAIRTSNPRVFEEACSSYDIDIISLDSSKRLTFRLDPLLVQQAMARGVYFELCYSHGIRDDTKRAYVLQTSKELIRVTGGDHFIVSSEAFDVSNIRSSFDIVYLLKALGLPNDKAKFATGKNGEALIKRLRKRQNNEIQVDNQMLVDST</sequence>
<dbReference type="GO" id="GO:0008033">
    <property type="term" value="P:tRNA processing"/>
    <property type="evidence" value="ECO:0007669"/>
    <property type="project" value="UniProtKB-KW"/>
</dbReference>